<keyword evidence="3 5" id="KW-0067">ATP-binding</keyword>
<dbReference type="SMART" id="SM00382">
    <property type="entry name" value="AAA"/>
    <property type="match status" value="1"/>
</dbReference>
<dbReference type="Proteomes" id="UP001165069">
    <property type="component" value="Unassembled WGS sequence"/>
</dbReference>
<dbReference type="InterPro" id="IPR003439">
    <property type="entry name" value="ABC_transporter-like_ATP-bd"/>
</dbReference>
<dbReference type="PANTHER" id="PTHR42788">
    <property type="entry name" value="TAURINE IMPORT ATP-BINDING PROTEIN-RELATED"/>
    <property type="match status" value="1"/>
</dbReference>
<organism evidence="5 6">
    <name type="scientific">Geothrix limicola</name>
    <dbReference type="NCBI Taxonomy" id="2927978"/>
    <lineage>
        <taxon>Bacteria</taxon>
        <taxon>Pseudomonadati</taxon>
        <taxon>Acidobacteriota</taxon>
        <taxon>Holophagae</taxon>
        <taxon>Holophagales</taxon>
        <taxon>Holophagaceae</taxon>
        <taxon>Geothrix</taxon>
    </lineage>
</organism>
<keyword evidence="1" id="KW-0813">Transport</keyword>
<dbReference type="EMBL" id="BSDE01000001">
    <property type="protein sequence ID" value="GLH71785.1"/>
    <property type="molecule type" value="Genomic_DNA"/>
</dbReference>
<gene>
    <name evidence="5" type="ORF">GETHLI_02870</name>
</gene>
<dbReference type="Pfam" id="PF00005">
    <property type="entry name" value="ABC_tran"/>
    <property type="match status" value="1"/>
</dbReference>
<dbReference type="PROSITE" id="PS50893">
    <property type="entry name" value="ABC_TRANSPORTER_2"/>
    <property type="match status" value="1"/>
</dbReference>
<dbReference type="GO" id="GO:0005524">
    <property type="term" value="F:ATP binding"/>
    <property type="evidence" value="ECO:0007669"/>
    <property type="project" value="UniProtKB-KW"/>
</dbReference>
<dbReference type="CDD" id="cd03293">
    <property type="entry name" value="ABC_NrtD_SsuB_transporters"/>
    <property type="match status" value="1"/>
</dbReference>
<dbReference type="InterPro" id="IPR018632">
    <property type="entry name" value="AAA-associated_dom_C"/>
</dbReference>
<name>A0ABQ5QAD4_9BACT</name>
<evidence type="ECO:0000256" key="3">
    <source>
        <dbReference type="ARBA" id="ARBA00022840"/>
    </source>
</evidence>
<reference evidence="5 6" key="1">
    <citation type="journal article" date="2023" name="Antonie Van Leeuwenhoek">
        <title>Mesoterricola silvestris gen. nov., sp. nov., Mesoterricola sediminis sp. nov., Geothrix oryzae sp. nov., Geothrix edaphica sp. nov., Geothrix rubra sp. nov., and Geothrix limicola sp. nov., six novel members of Acidobacteriota isolated from soils.</title>
        <authorList>
            <person name="Itoh H."/>
            <person name="Sugisawa Y."/>
            <person name="Mise K."/>
            <person name="Xu Z."/>
            <person name="Kuniyasu M."/>
            <person name="Ushijima N."/>
            <person name="Kawano K."/>
            <person name="Kobayashi E."/>
            <person name="Shiratori Y."/>
            <person name="Masuda Y."/>
            <person name="Senoo K."/>
        </authorList>
    </citation>
    <scope>NUCLEOTIDE SEQUENCE [LARGE SCALE GENOMIC DNA]</scope>
    <source>
        <strain evidence="5 6">Red804</strain>
    </source>
</reference>
<dbReference type="Gene3D" id="3.40.50.300">
    <property type="entry name" value="P-loop containing nucleotide triphosphate hydrolases"/>
    <property type="match status" value="1"/>
</dbReference>
<dbReference type="Pfam" id="PF09821">
    <property type="entry name" value="AAA_assoc_C"/>
    <property type="match status" value="1"/>
</dbReference>
<feature type="domain" description="ABC transporter" evidence="4">
    <location>
        <begin position="13"/>
        <end position="248"/>
    </location>
</feature>
<dbReference type="RefSeq" id="WP_285569339.1">
    <property type="nucleotide sequence ID" value="NZ_BSDE01000001.1"/>
</dbReference>
<sequence>MKHAIHATHEVICELKGIQKSFDRETGHALRVLEDINLDIRANEVVCLIGPSGCGKSTILRIFAGLIKPTKGKTFYHGEKMEGLNPGVAIVFQNFALYPWMTVEANVKTVLQAQGLDDETIKAKAHRAIRLVGLEGFEEAYPRELSGGMKQRVGMARALSVDPEILFMDEPFSHVDALTAEGLRAEILDIWDDAERNPSSILMVSHDIKEVAYMADRIVVLSANPGRVRTIVENPLPRPRDMRSPEFLRLVDQLHDIITSAELPDIEVSAPEPSLLVDLVEPLPNAPSSDILGLLEYLETQGGTSDLFQVATATHVTFEKVLASVKGAEMLDFVDTPKRQVILTALGQRFIRANMDDRKDIWKAQLLELRLFRLVQELIDLHHGELKENELLSELQQRLPMENPEQTFETLVTWGRFGELFAFREDRGVLTPE</sequence>
<comment type="caution">
    <text evidence="5">The sequence shown here is derived from an EMBL/GenBank/DDBJ whole genome shotgun (WGS) entry which is preliminary data.</text>
</comment>
<dbReference type="InterPro" id="IPR050166">
    <property type="entry name" value="ABC_transporter_ATP-bind"/>
</dbReference>
<keyword evidence="2" id="KW-0547">Nucleotide-binding</keyword>
<keyword evidence="6" id="KW-1185">Reference proteome</keyword>
<dbReference type="InterPro" id="IPR017871">
    <property type="entry name" value="ABC_transporter-like_CS"/>
</dbReference>
<evidence type="ECO:0000313" key="6">
    <source>
        <dbReference type="Proteomes" id="UP001165069"/>
    </source>
</evidence>
<dbReference type="InterPro" id="IPR027417">
    <property type="entry name" value="P-loop_NTPase"/>
</dbReference>
<dbReference type="SUPFAM" id="SSF52540">
    <property type="entry name" value="P-loop containing nucleoside triphosphate hydrolases"/>
    <property type="match status" value="1"/>
</dbReference>
<proteinExistence type="predicted"/>
<accession>A0ABQ5QAD4</accession>
<protein>
    <submittedName>
        <fullName evidence="5">ABC transporter ATP-binding protein</fullName>
    </submittedName>
</protein>
<dbReference type="PANTHER" id="PTHR42788:SF13">
    <property type="entry name" value="ALIPHATIC SULFONATES IMPORT ATP-BINDING PROTEIN SSUB"/>
    <property type="match status" value="1"/>
</dbReference>
<evidence type="ECO:0000313" key="5">
    <source>
        <dbReference type="EMBL" id="GLH71785.1"/>
    </source>
</evidence>
<evidence type="ECO:0000259" key="4">
    <source>
        <dbReference type="PROSITE" id="PS50893"/>
    </source>
</evidence>
<evidence type="ECO:0000256" key="1">
    <source>
        <dbReference type="ARBA" id="ARBA00022448"/>
    </source>
</evidence>
<dbReference type="InterPro" id="IPR003593">
    <property type="entry name" value="AAA+_ATPase"/>
</dbReference>
<evidence type="ECO:0000256" key="2">
    <source>
        <dbReference type="ARBA" id="ARBA00022741"/>
    </source>
</evidence>
<dbReference type="PROSITE" id="PS00211">
    <property type="entry name" value="ABC_TRANSPORTER_1"/>
    <property type="match status" value="1"/>
</dbReference>